<dbReference type="EMBL" id="ML210985">
    <property type="protein sequence ID" value="TFK93236.1"/>
    <property type="molecule type" value="Genomic_DNA"/>
</dbReference>
<organism evidence="2 3">
    <name type="scientific">Polyporus arcularius HHB13444</name>
    <dbReference type="NCBI Taxonomy" id="1314778"/>
    <lineage>
        <taxon>Eukaryota</taxon>
        <taxon>Fungi</taxon>
        <taxon>Dikarya</taxon>
        <taxon>Basidiomycota</taxon>
        <taxon>Agaricomycotina</taxon>
        <taxon>Agaricomycetes</taxon>
        <taxon>Polyporales</taxon>
        <taxon>Polyporaceae</taxon>
        <taxon>Polyporus</taxon>
    </lineage>
</organism>
<evidence type="ECO:0000313" key="2">
    <source>
        <dbReference type="EMBL" id="TFK93236.1"/>
    </source>
</evidence>
<reference evidence="2 3" key="1">
    <citation type="journal article" date="2019" name="Nat. Ecol. Evol.">
        <title>Megaphylogeny resolves global patterns of mushroom evolution.</title>
        <authorList>
            <person name="Varga T."/>
            <person name="Krizsan K."/>
            <person name="Foldi C."/>
            <person name="Dima B."/>
            <person name="Sanchez-Garcia M."/>
            <person name="Sanchez-Ramirez S."/>
            <person name="Szollosi G.J."/>
            <person name="Szarkandi J.G."/>
            <person name="Papp V."/>
            <person name="Albert L."/>
            <person name="Andreopoulos W."/>
            <person name="Angelini C."/>
            <person name="Antonin V."/>
            <person name="Barry K.W."/>
            <person name="Bougher N.L."/>
            <person name="Buchanan P."/>
            <person name="Buyck B."/>
            <person name="Bense V."/>
            <person name="Catcheside P."/>
            <person name="Chovatia M."/>
            <person name="Cooper J."/>
            <person name="Damon W."/>
            <person name="Desjardin D."/>
            <person name="Finy P."/>
            <person name="Geml J."/>
            <person name="Haridas S."/>
            <person name="Hughes K."/>
            <person name="Justo A."/>
            <person name="Karasinski D."/>
            <person name="Kautmanova I."/>
            <person name="Kiss B."/>
            <person name="Kocsube S."/>
            <person name="Kotiranta H."/>
            <person name="LaButti K.M."/>
            <person name="Lechner B.E."/>
            <person name="Liimatainen K."/>
            <person name="Lipzen A."/>
            <person name="Lukacs Z."/>
            <person name="Mihaltcheva S."/>
            <person name="Morgado L.N."/>
            <person name="Niskanen T."/>
            <person name="Noordeloos M.E."/>
            <person name="Ohm R.A."/>
            <person name="Ortiz-Santana B."/>
            <person name="Ovrebo C."/>
            <person name="Racz N."/>
            <person name="Riley R."/>
            <person name="Savchenko A."/>
            <person name="Shiryaev A."/>
            <person name="Soop K."/>
            <person name="Spirin V."/>
            <person name="Szebenyi C."/>
            <person name="Tomsovsky M."/>
            <person name="Tulloss R.E."/>
            <person name="Uehling J."/>
            <person name="Grigoriev I.V."/>
            <person name="Vagvolgyi C."/>
            <person name="Papp T."/>
            <person name="Martin F.M."/>
            <person name="Miettinen O."/>
            <person name="Hibbett D.S."/>
            <person name="Nagy L.G."/>
        </authorList>
    </citation>
    <scope>NUCLEOTIDE SEQUENCE [LARGE SCALE GENOMIC DNA]</scope>
    <source>
        <strain evidence="2 3">HHB13444</strain>
    </source>
</reference>
<dbReference type="Proteomes" id="UP000308197">
    <property type="component" value="Unassembled WGS sequence"/>
</dbReference>
<gene>
    <name evidence="2" type="ORF">K466DRAFT_581193</name>
</gene>
<proteinExistence type="predicted"/>
<name>A0A5C3PU88_9APHY</name>
<dbReference type="InParanoid" id="A0A5C3PU88"/>
<keyword evidence="3" id="KW-1185">Reference proteome</keyword>
<protein>
    <submittedName>
        <fullName evidence="2">Uncharacterized protein</fullName>
    </submittedName>
</protein>
<dbReference type="AlphaFoldDB" id="A0A5C3PU88"/>
<evidence type="ECO:0000256" key="1">
    <source>
        <dbReference type="SAM" id="MobiDB-lite"/>
    </source>
</evidence>
<feature type="region of interest" description="Disordered" evidence="1">
    <location>
        <begin position="47"/>
        <end position="77"/>
    </location>
</feature>
<accession>A0A5C3PU88</accession>
<evidence type="ECO:0000313" key="3">
    <source>
        <dbReference type="Proteomes" id="UP000308197"/>
    </source>
</evidence>
<sequence length="77" mass="8150">MLSAYPSCTTTVTISALPATTASRSRPQLGDLRRLWAHDLGEISQLAAPRRSPDSGHRRWQCRSDVSDPGGGSTGAG</sequence>